<sequence length="665" mass="76739">MKGNIQKEIVKEIKLMVFTLSMLFFCLGIYAQDNGNLLTENCSSEKLSKRLINTNEWASFIGKDIKWNNVPESFKKKVITEAESYLEKPIPLLSATLTLEYSINGNRSNYQALWFERRNRLTNAVLAECMERKGRFLNEIIDGIWAICEESWWGFPAHYYQYNQVGLPNIEAEYVDLFAAETGVLLSWTYFLLKKELDSVSPVINKRIALEVDRRILKPNLEHEDFHWMGYNGQNLNNWTPWICSNWLTCVMFLEENPEKRTAAVYKVMTLLDRFLKPYPIDGACDEGPAYWNRAGGSLFDCLDLLEKATNGEVAIWDKTLIKNIGKYIYKVHIEDDYYVNFADATAKVKPDAALIFEYGNKIKDKTMVQFASWLVNKNKEDKSDNQKLDGNNRVLNSNIARQIRMIQTHKKFENETAKKPVISDFWFPKSQIMIVREDAPKGKGFYVAAKGGHNKESHNHNDVGNLIVYYDGKPVLLDLGLETYTQKSFSNQRYEIWITQSQYHNLPTINGEMQAPGMKYKATDVNYNLPQSTYSLDISSAYPEAAHVTKWDRTIHLDKKLKSVNITDAYELSKQIKPIVLNFMTDVKPEKVAGSKLYLFTSEAGRDRNKIVMSYPKGFDVFIEEIHVEDTLLKNSWGDFVYRIQLTQKKMKRAGAIDLSLSAK</sequence>
<dbReference type="PANTHER" id="PTHR39210">
    <property type="entry name" value="HEPARIN-SULFATE LYASE"/>
    <property type="match status" value="1"/>
</dbReference>
<evidence type="ECO:0000256" key="2">
    <source>
        <dbReference type="ARBA" id="ARBA00022729"/>
    </source>
</evidence>
<proteinExistence type="predicted"/>
<keyword evidence="7" id="KW-1185">Reference proteome</keyword>
<evidence type="ECO:0000313" key="6">
    <source>
        <dbReference type="EMBL" id="TGV04201.1"/>
    </source>
</evidence>
<evidence type="ECO:0000259" key="5">
    <source>
        <dbReference type="Pfam" id="PF07940"/>
    </source>
</evidence>
<dbReference type="RefSeq" id="WP_135875508.1">
    <property type="nucleotide sequence ID" value="NZ_SRSO01000003.1"/>
</dbReference>
<feature type="domain" description="Heparinase II/III-like C-terminal" evidence="5">
    <location>
        <begin position="426"/>
        <end position="619"/>
    </location>
</feature>
<dbReference type="OrthoDB" id="9793856at2"/>
<dbReference type="EMBL" id="SRSO01000003">
    <property type="protein sequence ID" value="TGV04201.1"/>
    <property type="molecule type" value="Genomic_DNA"/>
</dbReference>
<dbReference type="InterPro" id="IPR008929">
    <property type="entry name" value="Chondroitin_lyas"/>
</dbReference>
<protein>
    <recommendedName>
        <fullName evidence="5">Heparinase II/III-like C-terminal domain-containing protein</fullName>
    </recommendedName>
</protein>
<accession>A0A4S1E0N5</accession>
<evidence type="ECO:0000313" key="7">
    <source>
        <dbReference type="Proteomes" id="UP000307602"/>
    </source>
</evidence>
<dbReference type="GO" id="GO:0016829">
    <property type="term" value="F:lyase activity"/>
    <property type="evidence" value="ECO:0007669"/>
    <property type="project" value="UniProtKB-KW"/>
</dbReference>
<dbReference type="Pfam" id="PF07940">
    <property type="entry name" value="Hepar_II_III_C"/>
    <property type="match status" value="1"/>
</dbReference>
<evidence type="ECO:0000256" key="1">
    <source>
        <dbReference type="ARBA" id="ARBA00004418"/>
    </source>
</evidence>
<keyword evidence="2" id="KW-0732">Signal</keyword>
<dbReference type="Proteomes" id="UP000307602">
    <property type="component" value="Unassembled WGS sequence"/>
</dbReference>
<dbReference type="GO" id="GO:0042597">
    <property type="term" value="C:periplasmic space"/>
    <property type="evidence" value="ECO:0007669"/>
    <property type="project" value="UniProtKB-SubCell"/>
</dbReference>
<comment type="caution">
    <text evidence="6">The sequence shown here is derived from an EMBL/GenBank/DDBJ whole genome shotgun (WGS) entry which is preliminary data.</text>
</comment>
<comment type="subcellular location">
    <subcellularLocation>
        <location evidence="1">Periplasm</location>
    </subcellularLocation>
</comment>
<organism evidence="6 7">
    <name type="scientific">Flavivirga rizhaonensis</name>
    <dbReference type="NCBI Taxonomy" id="2559571"/>
    <lineage>
        <taxon>Bacteria</taxon>
        <taxon>Pseudomonadati</taxon>
        <taxon>Bacteroidota</taxon>
        <taxon>Flavobacteriia</taxon>
        <taxon>Flavobacteriales</taxon>
        <taxon>Flavobacteriaceae</taxon>
        <taxon>Flavivirga</taxon>
    </lineage>
</organism>
<name>A0A4S1E0N5_9FLAO</name>
<evidence type="ECO:0000256" key="3">
    <source>
        <dbReference type="ARBA" id="ARBA00022764"/>
    </source>
</evidence>
<evidence type="ECO:0000256" key="4">
    <source>
        <dbReference type="ARBA" id="ARBA00023239"/>
    </source>
</evidence>
<dbReference type="AlphaFoldDB" id="A0A4S1E0N5"/>
<reference evidence="6 7" key="1">
    <citation type="submission" date="2019-04" db="EMBL/GenBank/DDBJ databases">
        <authorList>
            <person name="Liu A."/>
        </authorList>
    </citation>
    <scope>NUCLEOTIDE SEQUENCE [LARGE SCALE GENOMIC DNA]</scope>
    <source>
        <strain evidence="6 7">RZ03</strain>
    </source>
</reference>
<dbReference type="PANTHER" id="PTHR39210:SF1">
    <property type="entry name" value="HEPARIN-SULFATE LYASE"/>
    <property type="match status" value="1"/>
</dbReference>
<keyword evidence="3" id="KW-0574">Periplasm</keyword>
<gene>
    <name evidence="6" type="ORF">EM932_03420</name>
</gene>
<keyword evidence="4" id="KW-0456">Lyase</keyword>
<dbReference type="Gene3D" id="2.70.98.70">
    <property type="match status" value="1"/>
</dbReference>
<dbReference type="Gene3D" id="1.50.10.100">
    <property type="entry name" value="Chondroitin AC/alginate lyase"/>
    <property type="match status" value="1"/>
</dbReference>
<dbReference type="InterPro" id="IPR012480">
    <property type="entry name" value="Hepar_II_III_C"/>
</dbReference>